<dbReference type="RefSeq" id="WP_046084173.1">
    <property type="nucleotide sequence ID" value="NZ_LAKD02000027.1"/>
</dbReference>
<dbReference type="Gene3D" id="3.90.25.10">
    <property type="entry name" value="UDP-galactose 4-epimerase, domain 1"/>
    <property type="match status" value="1"/>
</dbReference>
<dbReference type="OrthoDB" id="4632815at2"/>
<dbReference type="AlphaFoldDB" id="A0A1V4D8A1"/>
<comment type="caution">
    <text evidence="2">The sequence shown here is derived from an EMBL/GenBank/DDBJ whole genome shotgun (WGS) entry which is preliminary data.</text>
</comment>
<protein>
    <submittedName>
        <fullName evidence="2">NmrA family transcriptional regulator</fullName>
    </submittedName>
</protein>
<name>A0A1V4D8A1_9ACTN</name>
<dbReference type="PANTHER" id="PTHR43162">
    <property type="match status" value="1"/>
</dbReference>
<gene>
    <name evidence="2" type="ORF">VT50_0210510</name>
</gene>
<sequence>MIVITAPTGQIGGRVLGILLDEAPERGEELRVIVRDPGKLPDAVRARVDVVTGSHGDAEVVDRAFAGADAVFWLVPPHPQAPSLDAAYSGFTRAAAKAFTAHGVGHVVGVSALGRGTPAAGRAGHVTASLAMDDLIAGTGVAYRALACGSFMENLLRQVASIRDDGVFTDTATADRTAPMAATGDIAAAAAGLLLDRSWTGTGEVPVLGPEDLSANDMARIMSEVFGRPIRYQRQSLEDVRAALTGRGMGNALVEGYLDMMRAKDDGIDEGVRRTPETTSPTTFRQWCEEVLKPAVQA</sequence>
<dbReference type="InterPro" id="IPR036291">
    <property type="entry name" value="NAD(P)-bd_dom_sf"/>
</dbReference>
<proteinExistence type="predicted"/>
<accession>A0A1V4D8A1</accession>
<keyword evidence="3" id="KW-1185">Reference proteome</keyword>
<organism evidence="2 3">
    <name type="scientific">Streptomyces antioxidans</name>
    <dbReference type="NCBI Taxonomy" id="1507734"/>
    <lineage>
        <taxon>Bacteria</taxon>
        <taxon>Bacillati</taxon>
        <taxon>Actinomycetota</taxon>
        <taxon>Actinomycetes</taxon>
        <taxon>Kitasatosporales</taxon>
        <taxon>Streptomycetaceae</taxon>
        <taxon>Streptomyces</taxon>
    </lineage>
</organism>
<dbReference type="SUPFAM" id="SSF51735">
    <property type="entry name" value="NAD(P)-binding Rossmann-fold domains"/>
    <property type="match status" value="1"/>
</dbReference>
<feature type="domain" description="NAD(P)-binding" evidence="1">
    <location>
        <begin position="8"/>
        <end position="170"/>
    </location>
</feature>
<evidence type="ECO:0000259" key="1">
    <source>
        <dbReference type="Pfam" id="PF13460"/>
    </source>
</evidence>
<dbReference type="InterPro" id="IPR051604">
    <property type="entry name" value="Ergot_Alk_Oxidoreductase"/>
</dbReference>
<dbReference type="Gene3D" id="3.40.50.720">
    <property type="entry name" value="NAD(P)-binding Rossmann-like Domain"/>
    <property type="match status" value="1"/>
</dbReference>
<reference evidence="2" key="1">
    <citation type="submission" date="2016-12" db="EMBL/GenBank/DDBJ databases">
        <title>Genome sequence of Streptomyces antioxidans MUSC 164.</title>
        <authorList>
            <person name="Lee L.-H."/>
            <person name="Ser H.-L."/>
        </authorList>
    </citation>
    <scope>NUCLEOTIDE SEQUENCE [LARGE SCALE GENOMIC DNA]</scope>
    <source>
        <strain evidence="2">MUSC 164</strain>
    </source>
</reference>
<dbReference type="EMBL" id="LAKD02000027">
    <property type="protein sequence ID" value="OPF81152.1"/>
    <property type="molecule type" value="Genomic_DNA"/>
</dbReference>
<dbReference type="Proteomes" id="UP000033615">
    <property type="component" value="Unassembled WGS sequence"/>
</dbReference>
<dbReference type="Pfam" id="PF13460">
    <property type="entry name" value="NAD_binding_10"/>
    <property type="match status" value="1"/>
</dbReference>
<dbReference type="InterPro" id="IPR016040">
    <property type="entry name" value="NAD(P)-bd_dom"/>
</dbReference>
<dbReference type="PANTHER" id="PTHR43162:SF1">
    <property type="entry name" value="PRESTALK A DIFFERENTIATION PROTEIN A"/>
    <property type="match status" value="1"/>
</dbReference>
<evidence type="ECO:0000313" key="3">
    <source>
        <dbReference type="Proteomes" id="UP000033615"/>
    </source>
</evidence>
<evidence type="ECO:0000313" key="2">
    <source>
        <dbReference type="EMBL" id="OPF81152.1"/>
    </source>
</evidence>